<evidence type="ECO:0000256" key="3">
    <source>
        <dbReference type="ARBA" id="ARBA00008655"/>
    </source>
</evidence>
<dbReference type="RefSeq" id="XP_005642668.1">
    <property type="nucleotide sequence ID" value="XM_005642611.1"/>
</dbReference>
<dbReference type="OrthoDB" id="272512at2759"/>
<evidence type="ECO:0000256" key="9">
    <source>
        <dbReference type="ARBA" id="ARBA00023136"/>
    </source>
</evidence>
<reference evidence="15 16" key="1">
    <citation type="journal article" date="2012" name="Genome Biol.">
        <title>The genome of the polar eukaryotic microalga coccomyxa subellipsoidea reveals traits of cold adaptation.</title>
        <authorList>
            <person name="Blanc G."/>
            <person name="Agarkova I."/>
            <person name="Grimwood J."/>
            <person name="Kuo A."/>
            <person name="Brueggeman A."/>
            <person name="Dunigan D."/>
            <person name="Gurnon J."/>
            <person name="Ladunga I."/>
            <person name="Lindquist E."/>
            <person name="Lucas S."/>
            <person name="Pangilinan J."/>
            <person name="Proschold T."/>
            <person name="Salamov A."/>
            <person name="Schmutz J."/>
            <person name="Weeks D."/>
            <person name="Yamada T."/>
            <person name="Claverie J.M."/>
            <person name="Grigoriev I."/>
            <person name="Van Etten J."/>
            <person name="Lomsadze A."/>
            <person name="Borodovsky M."/>
        </authorList>
    </citation>
    <scope>NUCLEOTIDE SEQUENCE [LARGE SCALE GENOMIC DNA]</scope>
    <source>
        <strain evidence="15 16">C-169</strain>
    </source>
</reference>
<dbReference type="KEGG" id="csl:COCSUDRAFT_5505"/>
<name>I0YIA5_COCSC</name>
<keyword evidence="11" id="KW-1208">Phospholipid metabolism</keyword>
<feature type="transmembrane region" description="Helical" evidence="13">
    <location>
        <begin position="20"/>
        <end position="49"/>
    </location>
</feature>
<proteinExistence type="inferred from homology"/>
<dbReference type="Proteomes" id="UP000007264">
    <property type="component" value="Unassembled WGS sequence"/>
</dbReference>
<accession>I0YIA5</accession>
<feature type="non-terminal residue" evidence="15">
    <location>
        <position position="274"/>
    </location>
</feature>
<keyword evidence="9 13" id="KW-0472">Membrane</keyword>
<keyword evidence="6 13" id="KW-0812">Transmembrane</keyword>
<evidence type="ECO:0000256" key="11">
    <source>
        <dbReference type="ARBA" id="ARBA00023264"/>
    </source>
</evidence>
<dbReference type="AlphaFoldDB" id="I0YIA5"/>
<evidence type="ECO:0000259" key="14">
    <source>
        <dbReference type="SMART" id="SM00563"/>
    </source>
</evidence>
<comment type="pathway">
    <text evidence="2">Lipid metabolism.</text>
</comment>
<dbReference type="CDD" id="cd07991">
    <property type="entry name" value="LPLAT_LPCAT1-like"/>
    <property type="match status" value="1"/>
</dbReference>
<evidence type="ECO:0000256" key="12">
    <source>
        <dbReference type="ARBA" id="ARBA00023315"/>
    </source>
</evidence>
<keyword evidence="8" id="KW-0443">Lipid metabolism</keyword>
<keyword evidence="5" id="KW-0808">Transferase</keyword>
<keyword evidence="10" id="KW-0594">Phospholipid biosynthesis</keyword>
<dbReference type="SUPFAM" id="SSF69593">
    <property type="entry name" value="Glycerol-3-phosphate (1)-acyltransferase"/>
    <property type="match status" value="1"/>
</dbReference>
<gene>
    <name evidence="15" type="ORF">COCSUDRAFT_5505</name>
</gene>
<keyword evidence="16" id="KW-1185">Reference proteome</keyword>
<evidence type="ECO:0000313" key="15">
    <source>
        <dbReference type="EMBL" id="EIE18124.1"/>
    </source>
</evidence>
<dbReference type="EMBL" id="AGSI01000026">
    <property type="protein sequence ID" value="EIE18124.1"/>
    <property type="molecule type" value="Genomic_DNA"/>
</dbReference>
<feature type="non-terminal residue" evidence="15">
    <location>
        <position position="1"/>
    </location>
</feature>
<dbReference type="STRING" id="574566.I0YIA5"/>
<evidence type="ECO:0000256" key="13">
    <source>
        <dbReference type="SAM" id="Phobius"/>
    </source>
</evidence>
<dbReference type="InterPro" id="IPR002123">
    <property type="entry name" value="Plipid/glycerol_acylTrfase"/>
</dbReference>
<evidence type="ECO:0000256" key="1">
    <source>
        <dbReference type="ARBA" id="ARBA00004370"/>
    </source>
</evidence>
<dbReference type="GO" id="GO:0016020">
    <property type="term" value="C:membrane"/>
    <property type="evidence" value="ECO:0007669"/>
    <property type="project" value="UniProtKB-SubCell"/>
</dbReference>
<dbReference type="PANTHER" id="PTHR23063:SF54">
    <property type="entry name" value="LYSOPHOSPHOLIPID ACYLTRANSFERASE LPEAT1"/>
    <property type="match status" value="1"/>
</dbReference>
<dbReference type="GO" id="GO:0071618">
    <property type="term" value="F:lysophosphatidylethanolamine acyltransferase activity"/>
    <property type="evidence" value="ECO:0007669"/>
    <property type="project" value="TreeGrafter"/>
</dbReference>
<dbReference type="SMART" id="SM00563">
    <property type="entry name" value="PlsC"/>
    <property type="match status" value="1"/>
</dbReference>
<dbReference type="PANTHER" id="PTHR23063">
    <property type="entry name" value="PHOSPHOLIPID ACYLTRANSFERASE"/>
    <property type="match status" value="1"/>
</dbReference>
<sequence>FQRYDQYGTMGCGIQSSIELLRLCFLSFTVVPLKVIGTVSCIVGFYLACRLAQLLPKQSRDVLVPFLGKFYTRSCLACIGFIKIAWVHLPRADWDKPRGEARAAGIVSNHCSWIDILIHMSRYFPSFVARGGTEKLALIGPISQNMDCIYVEREGRSAGAKRMEASASASRQSSSLRPMLLFPEGTTTNGDFLLPFKTGAFLAGAPVQPVILKYGKGRVSPAWESISAPRHIFLTFANPFHSVIAYELPVYVPTAEERKDPTLYAHNVREYMVR</sequence>
<comment type="subcellular location">
    <subcellularLocation>
        <location evidence="1">Membrane</location>
    </subcellularLocation>
</comment>
<comment type="caution">
    <text evidence="15">The sequence shown here is derived from an EMBL/GenBank/DDBJ whole genome shotgun (WGS) entry which is preliminary data.</text>
</comment>
<dbReference type="GO" id="GO:0005783">
    <property type="term" value="C:endoplasmic reticulum"/>
    <property type="evidence" value="ECO:0007669"/>
    <property type="project" value="TreeGrafter"/>
</dbReference>
<evidence type="ECO:0000256" key="2">
    <source>
        <dbReference type="ARBA" id="ARBA00005189"/>
    </source>
</evidence>
<evidence type="ECO:0000256" key="6">
    <source>
        <dbReference type="ARBA" id="ARBA00022692"/>
    </source>
</evidence>
<evidence type="ECO:0000256" key="7">
    <source>
        <dbReference type="ARBA" id="ARBA00022989"/>
    </source>
</evidence>
<evidence type="ECO:0000256" key="5">
    <source>
        <dbReference type="ARBA" id="ARBA00022679"/>
    </source>
</evidence>
<dbReference type="eggNOG" id="KOG4666">
    <property type="taxonomic scope" value="Eukaryota"/>
</dbReference>
<comment type="similarity">
    <text evidence="3">Belongs to the 1-acyl-sn-glycerol-3-phosphate acyltransferase family.</text>
</comment>
<evidence type="ECO:0000256" key="8">
    <source>
        <dbReference type="ARBA" id="ARBA00023098"/>
    </source>
</evidence>
<keyword evidence="12" id="KW-0012">Acyltransferase</keyword>
<dbReference type="GeneID" id="17036128"/>
<evidence type="ECO:0000256" key="4">
    <source>
        <dbReference type="ARBA" id="ARBA00022516"/>
    </source>
</evidence>
<feature type="domain" description="Phospholipid/glycerol acyltransferase" evidence="14">
    <location>
        <begin position="104"/>
        <end position="215"/>
    </location>
</feature>
<evidence type="ECO:0000313" key="16">
    <source>
        <dbReference type="Proteomes" id="UP000007264"/>
    </source>
</evidence>
<keyword evidence="7 13" id="KW-1133">Transmembrane helix</keyword>
<protein>
    <recommendedName>
        <fullName evidence="14">Phospholipid/glycerol acyltransferase domain-containing protein</fullName>
    </recommendedName>
</protein>
<dbReference type="GO" id="GO:0008374">
    <property type="term" value="F:O-acyltransferase activity"/>
    <property type="evidence" value="ECO:0007669"/>
    <property type="project" value="InterPro"/>
</dbReference>
<dbReference type="InterPro" id="IPR045252">
    <property type="entry name" value="LPCAT1-like"/>
</dbReference>
<dbReference type="GO" id="GO:0008654">
    <property type="term" value="P:phospholipid biosynthetic process"/>
    <property type="evidence" value="ECO:0007669"/>
    <property type="project" value="UniProtKB-KW"/>
</dbReference>
<keyword evidence="4" id="KW-0444">Lipid biosynthesis</keyword>
<dbReference type="Pfam" id="PF01553">
    <property type="entry name" value="Acyltransferase"/>
    <property type="match status" value="1"/>
</dbReference>
<evidence type="ECO:0000256" key="10">
    <source>
        <dbReference type="ARBA" id="ARBA00023209"/>
    </source>
</evidence>
<organism evidence="15 16">
    <name type="scientific">Coccomyxa subellipsoidea (strain C-169)</name>
    <name type="common">Green microalga</name>
    <dbReference type="NCBI Taxonomy" id="574566"/>
    <lineage>
        <taxon>Eukaryota</taxon>
        <taxon>Viridiplantae</taxon>
        <taxon>Chlorophyta</taxon>
        <taxon>core chlorophytes</taxon>
        <taxon>Trebouxiophyceae</taxon>
        <taxon>Trebouxiophyceae incertae sedis</taxon>
        <taxon>Coccomyxaceae</taxon>
        <taxon>Coccomyxa</taxon>
        <taxon>Coccomyxa subellipsoidea</taxon>
    </lineage>
</organism>